<comment type="similarity">
    <text evidence="2">Belongs to the membrane fusion protein (MFP) (TC 8.A.1) family.</text>
</comment>
<evidence type="ECO:0000259" key="6">
    <source>
        <dbReference type="Pfam" id="PF25967"/>
    </source>
</evidence>
<dbReference type="InterPro" id="IPR006143">
    <property type="entry name" value="RND_pump_MFP"/>
</dbReference>
<dbReference type="InterPro" id="IPR058625">
    <property type="entry name" value="MdtA-like_BSH"/>
</dbReference>
<dbReference type="PANTHER" id="PTHR30158:SF24">
    <property type="entry name" value="HLYD FAMILY SECRETION PROTEIN"/>
    <property type="match status" value="1"/>
</dbReference>
<evidence type="ECO:0000256" key="3">
    <source>
        <dbReference type="SAM" id="MobiDB-lite"/>
    </source>
</evidence>
<accession>H8GIJ8</accession>
<comment type="subcellular location">
    <subcellularLocation>
        <location evidence="1">Cell inner membrane</location>
        <topology evidence="1">Lipid-anchor</topology>
    </subcellularLocation>
</comment>
<dbReference type="Pfam" id="PF25917">
    <property type="entry name" value="BSH_RND"/>
    <property type="match status" value="1"/>
</dbReference>
<dbReference type="HOGENOM" id="CLU_018816_2_1_6"/>
<feature type="domain" description="Multidrug resistance protein MdtA-like beta-barrel" evidence="5">
    <location>
        <begin position="205"/>
        <end position="293"/>
    </location>
</feature>
<dbReference type="PANTHER" id="PTHR30158">
    <property type="entry name" value="ACRA/E-RELATED COMPONENT OF DRUG EFFLUX TRANSPORTER"/>
    <property type="match status" value="1"/>
</dbReference>
<dbReference type="SUPFAM" id="SSF111369">
    <property type="entry name" value="HlyD-like secretion proteins"/>
    <property type="match status" value="1"/>
</dbReference>
<dbReference type="Gene3D" id="2.40.30.170">
    <property type="match status" value="1"/>
</dbReference>
<dbReference type="InterPro" id="IPR058627">
    <property type="entry name" value="MdtA-like_C"/>
</dbReference>
<dbReference type="Pfam" id="PF25967">
    <property type="entry name" value="RND-MFP_C"/>
    <property type="match status" value="1"/>
</dbReference>
<evidence type="ECO:0000313" key="8">
    <source>
        <dbReference type="Proteomes" id="UP000005090"/>
    </source>
</evidence>
<evidence type="ECO:0000256" key="2">
    <source>
        <dbReference type="ARBA" id="ARBA00009477"/>
    </source>
</evidence>
<dbReference type="STRING" id="686340.Metal_1216"/>
<dbReference type="Pfam" id="PF25944">
    <property type="entry name" value="Beta-barrel_RND"/>
    <property type="match status" value="1"/>
</dbReference>
<dbReference type="NCBIfam" id="TIGR01730">
    <property type="entry name" value="RND_mfp"/>
    <property type="match status" value="1"/>
</dbReference>
<feature type="domain" description="Multidrug resistance protein MdtA-like C-terminal permuted SH3" evidence="6">
    <location>
        <begin position="300"/>
        <end position="358"/>
    </location>
</feature>
<evidence type="ECO:0000259" key="4">
    <source>
        <dbReference type="Pfam" id="PF25917"/>
    </source>
</evidence>
<evidence type="ECO:0000259" key="5">
    <source>
        <dbReference type="Pfam" id="PF25944"/>
    </source>
</evidence>
<feature type="domain" description="Multidrug resistance protein MdtA-like barrel-sandwich hybrid" evidence="4">
    <location>
        <begin position="58"/>
        <end position="198"/>
    </location>
</feature>
<dbReference type="eggNOG" id="COG0845">
    <property type="taxonomic scope" value="Bacteria"/>
</dbReference>
<protein>
    <submittedName>
        <fullName evidence="7">RND family efflux transporter, MFP subunit</fullName>
    </submittedName>
</protein>
<gene>
    <name evidence="7" type="ORF">Metal_1216</name>
</gene>
<dbReference type="Gene3D" id="2.40.50.100">
    <property type="match status" value="1"/>
</dbReference>
<dbReference type="GO" id="GO:0022857">
    <property type="term" value="F:transmembrane transporter activity"/>
    <property type="evidence" value="ECO:0007669"/>
    <property type="project" value="InterPro"/>
</dbReference>
<dbReference type="GO" id="GO:0046677">
    <property type="term" value="P:response to antibiotic"/>
    <property type="evidence" value="ECO:0007669"/>
    <property type="project" value="TreeGrafter"/>
</dbReference>
<name>H8GIJ8_METAL</name>
<dbReference type="PROSITE" id="PS51257">
    <property type="entry name" value="PROKAR_LIPOPROTEIN"/>
    <property type="match status" value="1"/>
</dbReference>
<dbReference type="AlphaFoldDB" id="H8GIJ8"/>
<dbReference type="InterPro" id="IPR058626">
    <property type="entry name" value="MdtA-like_b-barrel"/>
</dbReference>
<dbReference type="GO" id="GO:0030313">
    <property type="term" value="C:cell envelope"/>
    <property type="evidence" value="ECO:0007669"/>
    <property type="project" value="UniProtKB-SubCell"/>
</dbReference>
<dbReference type="GO" id="GO:0005886">
    <property type="term" value="C:plasma membrane"/>
    <property type="evidence" value="ECO:0007669"/>
    <property type="project" value="TreeGrafter"/>
</dbReference>
<evidence type="ECO:0000256" key="1">
    <source>
        <dbReference type="ARBA" id="ARBA00004519"/>
    </source>
</evidence>
<feature type="region of interest" description="Disordered" evidence="3">
    <location>
        <begin position="364"/>
        <end position="395"/>
    </location>
</feature>
<evidence type="ECO:0000313" key="7">
    <source>
        <dbReference type="EMBL" id="EIC29025.1"/>
    </source>
</evidence>
<dbReference type="EMBL" id="CM001475">
    <property type="protein sequence ID" value="EIC29025.1"/>
    <property type="molecule type" value="Genomic_DNA"/>
</dbReference>
<dbReference type="Proteomes" id="UP000005090">
    <property type="component" value="Chromosome"/>
</dbReference>
<organism evidence="7 8">
    <name type="scientific">Methylomicrobium album BG8</name>
    <dbReference type="NCBI Taxonomy" id="686340"/>
    <lineage>
        <taxon>Bacteria</taxon>
        <taxon>Pseudomonadati</taxon>
        <taxon>Pseudomonadota</taxon>
        <taxon>Gammaproteobacteria</taxon>
        <taxon>Methylococcales</taxon>
        <taxon>Methylococcaceae</taxon>
        <taxon>Methylomicrobium</taxon>
    </lineage>
</organism>
<reference evidence="7 8" key="1">
    <citation type="journal article" date="2013" name="Genome Announc.">
        <title>Genome Sequence of the Obligate Gammaproteobacterial Methanotroph Methylomicrobium album Strain BG8.</title>
        <authorList>
            <person name="Kits K.D."/>
            <person name="Kalyuzhnaya M.G."/>
            <person name="Klotz M.G."/>
            <person name="Jetten M.S."/>
            <person name="Op den Camp H.J."/>
            <person name="Vuilleumier S."/>
            <person name="Bringel F."/>
            <person name="Dispirito A.A."/>
            <person name="Murrell J.C."/>
            <person name="Bruce D."/>
            <person name="Cheng J.F."/>
            <person name="Copeland A."/>
            <person name="Goodwin L."/>
            <person name="Hauser L."/>
            <person name="Lajus A."/>
            <person name="Land M.L."/>
            <person name="Lapidus A."/>
            <person name="Lucas S."/>
            <person name="Medigue C."/>
            <person name="Pitluck S."/>
            <person name="Woyke T."/>
            <person name="Zeytun A."/>
            <person name="Stein L.Y."/>
        </authorList>
    </citation>
    <scope>NUCLEOTIDE SEQUENCE [LARGE SCALE GENOMIC DNA]</scope>
    <source>
        <strain evidence="7 8">BG8</strain>
    </source>
</reference>
<sequence>MRKYNIAAFVGGAMLFAGGCEEKNAYVPPPPPEVTVSLPVHRQVREYLEFTGNTQAFNTVQLVARVQGYLEKVFFHDGESVKKDQPLFLIQQDTYQAKLKQAEAQVLQQKASLDHAQTELARFTGLVRQHAAAQTDADRWRFERDNAKAALIAAEAKRDLAGLDLDYTKVVAPFDGRIDRRLKDPGNLVGAGEFTPLARINQIDPIYVYFTINEADLLKVIRQTRIDPGEAEKMKIPAYLALSDEKDYPHTGHLDFTAISVTPTTGTLLLRARFPNADGTILPGLFAKVRVLVVNSEKTALVVPETAVGYDQLGSYLLVVDSNDRVERRPVKLGVQTDEDRVIEEGIDDRDRIIVTGLLHAVPGNQVAPRPKAPTKTEGGKGVAAGPAEPVKTSP</sequence>
<dbReference type="Gene3D" id="1.10.287.470">
    <property type="entry name" value="Helix hairpin bin"/>
    <property type="match status" value="1"/>
</dbReference>
<dbReference type="Gene3D" id="2.40.420.20">
    <property type="match status" value="1"/>
</dbReference>
<proteinExistence type="inferred from homology"/>
<keyword evidence="8" id="KW-1185">Reference proteome</keyword>